<gene>
    <name evidence="2" type="ORF">JG540_00055</name>
</gene>
<sequence length="49" mass="5382">MLSYRATLDVPKAAARTVSAWLATHRKVPDIRPTSGRRPAGSRWMSTGT</sequence>
<reference evidence="2 3" key="1">
    <citation type="submission" date="2020-12" db="EMBL/GenBank/DDBJ databases">
        <authorList>
            <person name="Zhou J."/>
        </authorList>
    </citation>
    <scope>NUCLEOTIDE SEQUENCE [LARGE SCALE GENOMIC DNA]</scope>
    <source>
        <strain evidence="2 3">CCUG 61299</strain>
    </source>
</reference>
<dbReference type="Proteomes" id="UP000595895">
    <property type="component" value="Chromosome"/>
</dbReference>
<evidence type="ECO:0000256" key="1">
    <source>
        <dbReference type="SAM" id="MobiDB-lite"/>
    </source>
</evidence>
<keyword evidence="3" id="KW-1185">Reference proteome</keyword>
<dbReference type="KEGG" id="awe:JG540_00055"/>
<protein>
    <submittedName>
        <fullName evidence="2">Uncharacterized protein</fullName>
    </submittedName>
</protein>
<name>A0A7T7S1W2_9ACTO</name>
<dbReference type="EMBL" id="CP066802">
    <property type="protein sequence ID" value="QQM67351.1"/>
    <property type="molecule type" value="Genomic_DNA"/>
</dbReference>
<organism evidence="2 3">
    <name type="scientific">Actinomyces weissii</name>
    <dbReference type="NCBI Taxonomy" id="675090"/>
    <lineage>
        <taxon>Bacteria</taxon>
        <taxon>Bacillati</taxon>
        <taxon>Actinomycetota</taxon>
        <taxon>Actinomycetes</taxon>
        <taxon>Actinomycetales</taxon>
        <taxon>Actinomycetaceae</taxon>
        <taxon>Actinomyces</taxon>
    </lineage>
</organism>
<accession>A0A7T7S1W2</accession>
<proteinExistence type="predicted"/>
<evidence type="ECO:0000313" key="2">
    <source>
        <dbReference type="EMBL" id="QQM67351.1"/>
    </source>
</evidence>
<feature type="region of interest" description="Disordered" evidence="1">
    <location>
        <begin position="30"/>
        <end position="49"/>
    </location>
</feature>
<dbReference type="AlphaFoldDB" id="A0A7T7S1W2"/>
<evidence type="ECO:0000313" key="3">
    <source>
        <dbReference type="Proteomes" id="UP000595895"/>
    </source>
</evidence>
<dbReference type="RefSeq" id="WP_200275864.1">
    <property type="nucleotide sequence ID" value="NZ_CP066802.1"/>
</dbReference>